<name>A0A2B7YAJ7_9EURO</name>
<evidence type="ECO:0000313" key="1">
    <source>
        <dbReference type="EMBL" id="PGH18556.1"/>
    </source>
</evidence>
<sequence>MDVDAEERYSAFSKSEDQLATIPRNEDFDPGVGFRVTLQPQNLLTTTSECFYDIDARADELQSQDPSVLISQPRAPLASPSWSWHCSQD</sequence>
<keyword evidence="2" id="KW-1185">Reference proteome</keyword>
<protein>
    <submittedName>
        <fullName evidence="1">Uncharacterized protein</fullName>
    </submittedName>
</protein>
<dbReference type="AlphaFoldDB" id="A0A2B7YAJ7"/>
<evidence type="ECO:0000313" key="2">
    <source>
        <dbReference type="Proteomes" id="UP000223968"/>
    </source>
</evidence>
<dbReference type="Proteomes" id="UP000223968">
    <property type="component" value="Unassembled WGS sequence"/>
</dbReference>
<organism evidence="1 2">
    <name type="scientific">Helicocarpus griseus UAMH5409</name>
    <dbReference type="NCBI Taxonomy" id="1447875"/>
    <lineage>
        <taxon>Eukaryota</taxon>
        <taxon>Fungi</taxon>
        <taxon>Dikarya</taxon>
        <taxon>Ascomycota</taxon>
        <taxon>Pezizomycotina</taxon>
        <taxon>Eurotiomycetes</taxon>
        <taxon>Eurotiomycetidae</taxon>
        <taxon>Onygenales</taxon>
        <taxon>Ajellomycetaceae</taxon>
        <taxon>Helicocarpus</taxon>
    </lineage>
</organism>
<reference evidence="1 2" key="1">
    <citation type="submission" date="2017-10" db="EMBL/GenBank/DDBJ databases">
        <title>Comparative genomics in systemic dimorphic fungi from Ajellomycetaceae.</title>
        <authorList>
            <person name="Munoz J.F."/>
            <person name="Mcewen J.G."/>
            <person name="Clay O.K."/>
            <person name="Cuomo C.A."/>
        </authorList>
    </citation>
    <scope>NUCLEOTIDE SEQUENCE [LARGE SCALE GENOMIC DNA]</scope>
    <source>
        <strain evidence="1 2">UAMH5409</strain>
    </source>
</reference>
<accession>A0A2B7YAJ7</accession>
<dbReference type="EMBL" id="PDNB01000003">
    <property type="protein sequence ID" value="PGH18556.1"/>
    <property type="molecule type" value="Genomic_DNA"/>
</dbReference>
<gene>
    <name evidence="1" type="ORF">AJ79_00335</name>
</gene>
<proteinExistence type="predicted"/>
<comment type="caution">
    <text evidence="1">The sequence shown here is derived from an EMBL/GenBank/DDBJ whole genome shotgun (WGS) entry which is preliminary data.</text>
</comment>